<evidence type="ECO:0000313" key="1">
    <source>
        <dbReference type="EMBL" id="KAG9462235.1"/>
    </source>
</evidence>
<comment type="caution">
    <text evidence="1">The sequence shown here is derived from an EMBL/GenBank/DDBJ whole genome shotgun (WGS) entry which is preliminary data.</text>
</comment>
<keyword evidence="2" id="KW-1185">Reference proteome</keyword>
<reference evidence="1" key="1">
    <citation type="thesis" date="2020" institute="ProQuest LLC" country="789 East Eisenhower Parkway, Ann Arbor, MI, USA">
        <title>Comparative Genomics and Chromosome Evolution.</title>
        <authorList>
            <person name="Mudd A.B."/>
        </authorList>
    </citation>
    <scope>NUCLEOTIDE SEQUENCE</scope>
    <source>
        <strain evidence="1">HN-11 Male</strain>
        <tissue evidence="1">Kidney and liver</tissue>
    </source>
</reference>
<name>A0A8J6E482_ELECQ</name>
<proteinExistence type="predicted"/>
<gene>
    <name evidence="1" type="ORF">GDO78_014615</name>
</gene>
<dbReference type="Proteomes" id="UP000770717">
    <property type="component" value="Unassembled WGS sequence"/>
</dbReference>
<dbReference type="EMBL" id="WNTK01012661">
    <property type="protein sequence ID" value="KAG9462235.1"/>
    <property type="molecule type" value="Genomic_DNA"/>
</dbReference>
<protein>
    <submittedName>
        <fullName evidence="1">Uncharacterized protein</fullName>
    </submittedName>
</protein>
<sequence>MFHTTIVTSGIIWVLNSKTFQFNSLFLFHIITMFALRDMCMALAMVHRLHLKTVAQFMQIKINYCKIKRSAPFQILCLCSSPLPRSLFAIT</sequence>
<organism evidence="1 2">
    <name type="scientific">Eleutherodactylus coqui</name>
    <name type="common">Puerto Rican coqui</name>
    <dbReference type="NCBI Taxonomy" id="57060"/>
    <lineage>
        <taxon>Eukaryota</taxon>
        <taxon>Metazoa</taxon>
        <taxon>Chordata</taxon>
        <taxon>Craniata</taxon>
        <taxon>Vertebrata</taxon>
        <taxon>Euteleostomi</taxon>
        <taxon>Amphibia</taxon>
        <taxon>Batrachia</taxon>
        <taxon>Anura</taxon>
        <taxon>Neobatrachia</taxon>
        <taxon>Hyloidea</taxon>
        <taxon>Eleutherodactylidae</taxon>
        <taxon>Eleutherodactylinae</taxon>
        <taxon>Eleutherodactylus</taxon>
        <taxon>Eleutherodactylus</taxon>
    </lineage>
</organism>
<dbReference type="AlphaFoldDB" id="A0A8J6E482"/>
<accession>A0A8J6E482</accession>
<evidence type="ECO:0000313" key="2">
    <source>
        <dbReference type="Proteomes" id="UP000770717"/>
    </source>
</evidence>